<evidence type="ECO:0000256" key="4">
    <source>
        <dbReference type="ARBA" id="ARBA00022842"/>
    </source>
</evidence>
<dbReference type="Proteomes" id="UP000598174">
    <property type="component" value="Unassembled WGS sequence"/>
</dbReference>
<feature type="coiled-coil region" evidence="5">
    <location>
        <begin position="103"/>
        <end position="130"/>
    </location>
</feature>
<keyword evidence="2" id="KW-0479">Metal-binding</keyword>
<dbReference type="InterPro" id="IPR029060">
    <property type="entry name" value="PIN-like_dom_sf"/>
</dbReference>
<dbReference type="GO" id="GO:0004518">
    <property type="term" value="F:nuclease activity"/>
    <property type="evidence" value="ECO:0007669"/>
    <property type="project" value="UniProtKB-KW"/>
</dbReference>
<evidence type="ECO:0000313" key="7">
    <source>
        <dbReference type="EMBL" id="GIE15194.1"/>
    </source>
</evidence>
<evidence type="ECO:0000259" key="6">
    <source>
        <dbReference type="Pfam" id="PF13638"/>
    </source>
</evidence>
<keyword evidence="8" id="KW-1185">Reference proteome</keyword>
<dbReference type="Gene3D" id="3.40.50.1010">
    <property type="entry name" value="5'-nuclease"/>
    <property type="match status" value="1"/>
</dbReference>
<keyword evidence="5" id="KW-0175">Coiled coil</keyword>
<comment type="caution">
    <text evidence="7">The sequence shown here is derived from an EMBL/GenBank/DDBJ whole genome shotgun (WGS) entry which is preliminary data.</text>
</comment>
<keyword evidence="1" id="KW-0540">Nuclease</keyword>
<proteinExistence type="predicted"/>
<dbReference type="EMBL" id="BOMM01000063">
    <property type="protein sequence ID" value="GIE15194.1"/>
    <property type="molecule type" value="Genomic_DNA"/>
</dbReference>
<keyword evidence="4" id="KW-0460">Magnesium</keyword>
<dbReference type="RefSeq" id="WP_344225009.1">
    <property type="nucleotide sequence ID" value="NZ_BAAABP010000085.1"/>
</dbReference>
<protein>
    <recommendedName>
        <fullName evidence="6">PIN domain-containing protein</fullName>
    </recommendedName>
</protein>
<keyword evidence="3" id="KW-0378">Hydrolase</keyword>
<reference evidence="7" key="1">
    <citation type="submission" date="2021-01" db="EMBL/GenBank/DDBJ databases">
        <title>Whole genome shotgun sequence of Actinoplanes ferrugineus NBRC 15555.</title>
        <authorList>
            <person name="Komaki H."/>
            <person name="Tamura T."/>
        </authorList>
    </citation>
    <scope>NUCLEOTIDE SEQUENCE</scope>
    <source>
        <strain evidence="7">NBRC 15555</strain>
    </source>
</reference>
<dbReference type="AlphaFoldDB" id="A0A919J7V3"/>
<sequence length="291" mass="32527">MRLNPGVTMARADEALRTAEMAWKNAKGGSFGYFRSYIDVVEKTYAPLRECFAEPDLAGAIRGDAYWHLLSLDLAFRSTVTLLVSDLPPSMAPDNTDIRRANNEAHRRVIDDAIRELAQARAELNTLKELAVRPGLPLVLDTNVFHTWERPDQIDWPAVLRGWNEPDREARLVVPLRVVDELDKQKYGDGFLARSATKAVRFLQQTLAGRTGEAAAIRPGRSATLEVWIQTEDRGGDADLAILHCTSDLDVIRDGGARVVTGDLGMQLRAEHMGLRARLLPDNYKKKKDED</sequence>
<dbReference type="InterPro" id="IPR002716">
    <property type="entry name" value="PIN_dom"/>
</dbReference>
<organism evidence="7 8">
    <name type="scientific">Paractinoplanes ferrugineus</name>
    <dbReference type="NCBI Taxonomy" id="113564"/>
    <lineage>
        <taxon>Bacteria</taxon>
        <taxon>Bacillati</taxon>
        <taxon>Actinomycetota</taxon>
        <taxon>Actinomycetes</taxon>
        <taxon>Micromonosporales</taxon>
        <taxon>Micromonosporaceae</taxon>
        <taxon>Paractinoplanes</taxon>
    </lineage>
</organism>
<accession>A0A919J7V3</accession>
<evidence type="ECO:0000313" key="8">
    <source>
        <dbReference type="Proteomes" id="UP000598174"/>
    </source>
</evidence>
<dbReference type="GO" id="GO:0046872">
    <property type="term" value="F:metal ion binding"/>
    <property type="evidence" value="ECO:0007669"/>
    <property type="project" value="UniProtKB-KW"/>
</dbReference>
<evidence type="ECO:0000256" key="3">
    <source>
        <dbReference type="ARBA" id="ARBA00022801"/>
    </source>
</evidence>
<feature type="domain" description="PIN" evidence="6">
    <location>
        <begin position="138"/>
        <end position="277"/>
    </location>
</feature>
<name>A0A919J7V3_9ACTN</name>
<evidence type="ECO:0000256" key="2">
    <source>
        <dbReference type="ARBA" id="ARBA00022723"/>
    </source>
</evidence>
<evidence type="ECO:0000256" key="1">
    <source>
        <dbReference type="ARBA" id="ARBA00022722"/>
    </source>
</evidence>
<dbReference type="Pfam" id="PF13638">
    <property type="entry name" value="PIN_4"/>
    <property type="match status" value="1"/>
</dbReference>
<gene>
    <name evidence="7" type="ORF">Afe05nite_70340</name>
</gene>
<evidence type="ECO:0000256" key="5">
    <source>
        <dbReference type="SAM" id="Coils"/>
    </source>
</evidence>
<dbReference type="GO" id="GO:0016787">
    <property type="term" value="F:hydrolase activity"/>
    <property type="evidence" value="ECO:0007669"/>
    <property type="project" value="UniProtKB-KW"/>
</dbReference>
<dbReference type="SUPFAM" id="SSF88723">
    <property type="entry name" value="PIN domain-like"/>
    <property type="match status" value="1"/>
</dbReference>